<dbReference type="InterPro" id="IPR036291">
    <property type="entry name" value="NAD(P)-bd_dom_sf"/>
</dbReference>
<keyword evidence="2" id="KW-1185">Reference proteome</keyword>
<dbReference type="PANTHER" id="PTHR43975">
    <property type="entry name" value="ZGC:101858"/>
    <property type="match status" value="1"/>
</dbReference>
<name>A0AAV1KW36_9NEOP</name>
<comment type="caution">
    <text evidence="1">The sequence shown here is derived from an EMBL/GenBank/DDBJ whole genome shotgun (WGS) entry which is preliminary data.</text>
</comment>
<evidence type="ECO:0000313" key="1">
    <source>
        <dbReference type="EMBL" id="CAK1586859.1"/>
    </source>
</evidence>
<dbReference type="Pfam" id="PF13561">
    <property type="entry name" value="adh_short_C2"/>
    <property type="match status" value="1"/>
</dbReference>
<dbReference type="AlphaFoldDB" id="A0AAV1KW36"/>
<dbReference type="EMBL" id="CAVLGL010000081">
    <property type="protein sequence ID" value="CAK1586859.1"/>
    <property type="molecule type" value="Genomic_DNA"/>
</dbReference>
<accession>A0AAV1KW36</accession>
<gene>
    <name evidence="1" type="ORF">PARMNEM_LOCUS7756</name>
</gene>
<proteinExistence type="predicted"/>
<organism evidence="1 2">
    <name type="scientific">Parnassius mnemosyne</name>
    <name type="common">clouded apollo</name>
    <dbReference type="NCBI Taxonomy" id="213953"/>
    <lineage>
        <taxon>Eukaryota</taxon>
        <taxon>Metazoa</taxon>
        <taxon>Ecdysozoa</taxon>
        <taxon>Arthropoda</taxon>
        <taxon>Hexapoda</taxon>
        <taxon>Insecta</taxon>
        <taxon>Pterygota</taxon>
        <taxon>Neoptera</taxon>
        <taxon>Endopterygota</taxon>
        <taxon>Lepidoptera</taxon>
        <taxon>Glossata</taxon>
        <taxon>Ditrysia</taxon>
        <taxon>Papilionoidea</taxon>
        <taxon>Papilionidae</taxon>
        <taxon>Parnassiinae</taxon>
        <taxon>Parnassini</taxon>
        <taxon>Parnassius</taxon>
        <taxon>Driopa</taxon>
    </lineage>
</organism>
<protein>
    <submittedName>
        <fullName evidence="1">Uncharacterized protein</fullName>
    </submittedName>
</protein>
<dbReference type="SUPFAM" id="SSF51735">
    <property type="entry name" value="NAD(P)-binding Rossmann-fold domains"/>
    <property type="match status" value="2"/>
</dbReference>
<dbReference type="Proteomes" id="UP001314205">
    <property type="component" value="Unassembled WGS sequence"/>
</dbReference>
<dbReference type="PANTHER" id="PTHR43975:SF2">
    <property type="entry name" value="EG:BACR7A4.14 PROTEIN-RELATED"/>
    <property type="match status" value="1"/>
</dbReference>
<dbReference type="InterPro" id="IPR002347">
    <property type="entry name" value="SDR_fam"/>
</dbReference>
<reference evidence="1 2" key="1">
    <citation type="submission" date="2023-11" db="EMBL/GenBank/DDBJ databases">
        <authorList>
            <person name="Hedman E."/>
            <person name="Englund M."/>
            <person name="Stromberg M."/>
            <person name="Nyberg Akerstrom W."/>
            <person name="Nylinder S."/>
            <person name="Jareborg N."/>
            <person name="Kallberg Y."/>
            <person name="Kronander E."/>
        </authorList>
    </citation>
    <scope>NUCLEOTIDE SEQUENCE [LARGE SCALE GENOMIC DNA]</scope>
</reference>
<sequence length="158" mass="17050">MSSDKKVVLVTGASSGIGAAIAINFSEKGDKVVLVGRNERKLHSVSQRCKEIGGDTLIIIADLTIDADIKRLAPYGIRVNSVNPGPTKTDFMERLGFDDEKKRQFWNTLQKGTLLNQIIEPSEVADLVLFLASDKAKSITGSSFVIDSGASLKGLLEE</sequence>
<dbReference type="Gene3D" id="3.40.50.720">
    <property type="entry name" value="NAD(P)-binding Rossmann-like Domain"/>
    <property type="match status" value="2"/>
</dbReference>
<evidence type="ECO:0000313" key="2">
    <source>
        <dbReference type="Proteomes" id="UP001314205"/>
    </source>
</evidence>